<name>A0A0F9DFC6_9ZZZZ</name>
<sequence>SSIYDLDEGMGVNKLLFGFESTGSLLPSMIIGNPGSEVTPPKGGMVWWNEGKYQNLYNEWNKIVQRHKLLGIVRFKDPEQFYDISRHVDFINNLINKIKF</sequence>
<protein>
    <submittedName>
        <fullName evidence="1">Uncharacterized protein</fullName>
    </submittedName>
</protein>
<comment type="caution">
    <text evidence="1">The sequence shown here is derived from an EMBL/GenBank/DDBJ whole genome shotgun (WGS) entry which is preliminary data.</text>
</comment>
<proteinExistence type="predicted"/>
<accession>A0A0F9DFC6</accession>
<reference evidence="1" key="1">
    <citation type="journal article" date="2015" name="Nature">
        <title>Complex archaea that bridge the gap between prokaryotes and eukaryotes.</title>
        <authorList>
            <person name="Spang A."/>
            <person name="Saw J.H."/>
            <person name="Jorgensen S.L."/>
            <person name="Zaremba-Niedzwiedzka K."/>
            <person name="Martijn J."/>
            <person name="Lind A.E."/>
            <person name="van Eijk R."/>
            <person name="Schleper C."/>
            <person name="Guy L."/>
            <person name="Ettema T.J."/>
        </authorList>
    </citation>
    <scope>NUCLEOTIDE SEQUENCE</scope>
</reference>
<gene>
    <name evidence="1" type="ORF">LCGC14_2285070</name>
</gene>
<feature type="non-terminal residue" evidence="1">
    <location>
        <position position="1"/>
    </location>
</feature>
<dbReference type="AlphaFoldDB" id="A0A0F9DFC6"/>
<dbReference type="EMBL" id="LAZR01031878">
    <property type="protein sequence ID" value="KKL52476.1"/>
    <property type="molecule type" value="Genomic_DNA"/>
</dbReference>
<evidence type="ECO:0000313" key="1">
    <source>
        <dbReference type="EMBL" id="KKL52476.1"/>
    </source>
</evidence>
<organism evidence="1">
    <name type="scientific">marine sediment metagenome</name>
    <dbReference type="NCBI Taxonomy" id="412755"/>
    <lineage>
        <taxon>unclassified sequences</taxon>
        <taxon>metagenomes</taxon>
        <taxon>ecological metagenomes</taxon>
    </lineage>
</organism>